<dbReference type="CDD" id="cd06257">
    <property type="entry name" value="DnaJ"/>
    <property type="match status" value="1"/>
</dbReference>
<dbReference type="SMART" id="SM00271">
    <property type="entry name" value="DnaJ"/>
    <property type="match status" value="1"/>
</dbReference>
<dbReference type="InterPro" id="IPR052763">
    <property type="entry name" value="DnaJ_C4"/>
</dbReference>
<dbReference type="EMBL" id="OU895877">
    <property type="protein sequence ID" value="CAG9798777.1"/>
    <property type="molecule type" value="Genomic_DNA"/>
</dbReference>
<organism evidence="3 4">
    <name type="scientific">Chironomus riparius</name>
    <dbReference type="NCBI Taxonomy" id="315576"/>
    <lineage>
        <taxon>Eukaryota</taxon>
        <taxon>Metazoa</taxon>
        <taxon>Ecdysozoa</taxon>
        <taxon>Arthropoda</taxon>
        <taxon>Hexapoda</taxon>
        <taxon>Insecta</taxon>
        <taxon>Pterygota</taxon>
        <taxon>Neoptera</taxon>
        <taxon>Endopterygota</taxon>
        <taxon>Diptera</taxon>
        <taxon>Nematocera</taxon>
        <taxon>Chironomoidea</taxon>
        <taxon>Chironomidae</taxon>
        <taxon>Chironominae</taxon>
        <taxon>Chironomus</taxon>
    </lineage>
</organism>
<keyword evidence="1" id="KW-1133">Transmembrane helix</keyword>
<reference evidence="3" key="2">
    <citation type="submission" date="2022-10" db="EMBL/GenBank/DDBJ databases">
        <authorList>
            <consortium name="ENA_rothamsted_submissions"/>
            <consortium name="culmorum"/>
            <person name="King R."/>
        </authorList>
    </citation>
    <scope>NUCLEOTIDE SEQUENCE</scope>
</reference>
<proteinExistence type="predicted"/>
<evidence type="ECO:0000259" key="2">
    <source>
        <dbReference type="PROSITE" id="PS50076"/>
    </source>
</evidence>
<dbReference type="AlphaFoldDB" id="A0A9N9RKV2"/>
<feature type="transmembrane region" description="Helical" evidence="1">
    <location>
        <begin position="148"/>
        <end position="167"/>
    </location>
</feature>
<accession>A0A9N9RKV2</accession>
<name>A0A9N9RKV2_9DIPT</name>
<dbReference type="Gene3D" id="1.10.287.110">
    <property type="entry name" value="DnaJ domain"/>
    <property type="match status" value="1"/>
</dbReference>
<dbReference type="PROSITE" id="PS50076">
    <property type="entry name" value="DNAJ_2"/>
    <property type="match status" value="1"/>
</dbReference>
<dbReference type="Pfam" id="PF00226">
    <property type="entry name" value="DnaJ"/>
    <property type="match status" value="1"/>
</dbReference>
<dbReference type="SUPFAM" id="SSF46565">
    <property type="entry name" value="Chaperone J-domain"/>
    <property type="match status" value="1"/>
</dbReference>
<keyword evidence="1" id="KW-0472">Membrane</keyword>
<protein>
    <recommendedName>
        <fullName evidence="2">J domain-containing protein</fullName>
    </recommendedName>
</protein>
<dbReference type="InterPro" id="IPR036869">
    <property type="entry name" value="J_dom_sf"/>
</dbReference>
<dbReference type="Proteomes" id="UP001153620">
    <property type="component" value="Chromosome 1"/>
</dbReference>
<evidence type="ECO:0000256" key="1">
    <source>
        <dbReference type="SAM" id="Phobius"/>
    </source>
</evidence>
<evidence type="ECO:0000313" key="4">
    <source>
        <dbReference type="Proteomes" id="UP001153620"/>
    </source>
</evidence>
<dbReference type="InterPro" id="IPR001623">
    <property type="entry name" value="DnaJ_domain"/>
</dbReference>
<gene>
    <name evidence="3" type="ORF">CHIRRI_LOCUS1755</name>
</gene>
<sequence length="218" mass="25350">MFINLYSTNIRCLALRSIFNRNISTALVQMTTSKNFYEILEVQQNCTQKEIKDSFVNLSRQHHPDMKEDCDCDKEFKKILAAYQVLSKPHSRANYDLALQGIHTVNYVTNDVVYRPFGDDDKRWTSPNANTDAYYGFKGMRKVANWKIVFACFIFCSAGIIAQIFAISKSFTFKRDKLQEQTAAYNEMHKKTRAEAVKNDNLTNLQNMLHRMKEAQDK</sequence>
<dbReference type="OrthoDB" id="445556at2759"/>
<dbReference type="PANTHER" id="PTHR44825">
    <property type="match status" value="1"/>
</dbReference>
<evidence type="ECO:0000313" key="3">
    <source>
        <dbReference type="EMBL" id="CAG9798777.1"/>
    </source>
</evidence>
<keyword evidence="4" id="KW-1185">Reference proteome</keyword>
<dbReference type="PRINTS" id="PR00625">
    <property type="entry name" value="JDOMAIN"/>
</dbReference>
<reference evidence="3" key="1">
    <citation type="submission" date="2022-01" db="EMBL/GenBank/DDBJ databases">
        <authorList>
            <person name="King R."/>
        </authorList>
    </citation>
    <scope>NUCLEOTIDE SEQUENCE</scope>
</reference>
<dbReference type="PANTHER" id="PTHR44825:SF1">
    <property type="entry name" value="DNAJ HOMOLOG SUBFAMILY C MEMBER 4"/>
    <property type="match status" value="1"/>
</dbReference>
<feature type="domain" description="J" evidence="2">
    <location>
        <begin position="35"/>
        <end position="99"/>
    </location>
</feature>
<keyword evidence="1" id="KW-0812">Transmembrane</keyword>